<dbReference type="AlphaFoldDB" id="A0A5U2F921"/>
<organism evidence="1">
    <name type="scientific">Salmonella enterica</name>
    <name type="common">Salmonella choleraesuis</name>
    <dbReference type="NCBI Taxonomy" id="28901"/>
    <lineage>
        <taxon>Bacteria</taxon>
        <taxon>Pseudomonadati</taxon>
        <taxon>Pseudomonadota</taxon>
        <taxon>Gammaproteobacteria</taxon>
        <taxon>Enterobacterales</taxon>
        <taxon>Enterobacteriaceae</taxon>
        <taxon>Salmonella</taxon>
    </lineage>
</organism>
<gene>
    <name evidence="1" type="ORF">HX37_25430</name>
</gene>
<sequence length="102" mass="11338">MAKLPQKIATNERASETTLREFVSTAAHKPQSGAVVTRVNLSLTNDDLERSDDLQQKLTLSRVEIFRAGLVALDRISNEERLNIAEEIRSNSPKAGRPPVKK</sequence>
<evidence type="ECO:0000313" key="1">
    <source>
        <dbReference type="EMBL" id="EBP0013991.1"/>
    </source>
</evidence>
<name>A0A5U2F921_SALER</name>
<accession>A0A5U2F921</accession>
<comment type="caution">
    <text evidence="1">The sequence shown here is derived from an EMBL/GenBank/DDBJ whole genome shotgun (WGS) entry which is preliminary data.</text>
</comment>
<reference evidence="1" key="1">
    <citation type="submission" date="2018-07" db="EMBL/GenBank/DDBJ databases">
        <authorList>
            <consortium name="GenomeTrakr network: Whole genome sequencing for foodborne pathogen traceback"/>
        </authorList>
    </citation>
    <scope>NUCLEOTIDE SEQUENCE</scope>
    <source>
        <strain evidence="1">CFSAN018538</strain>
    </source>
</reference>
<protein>
    <submittedName>
        <fullName evidence="1">Uncharacterized protein</fullName>
    </submittedName>
</protein>
<dbReference type="EMBL" id="AAGKHU010000197">
    <property type="protein sequence ID" value="EBP0013991.1"/>
    <property type="molecule type" value="Genomic_DNA"/>
</dbReference>
<proteinExistence type="predicted"/>